<dbReference type="EMBL" id="JAYGIL010000021">
    <property type="protein sequence ID" value="MEA5404467.1"/>
    <property type="molecule type" value="Genomic_DNA"/>
</dbReference>
<gene>
    <name evidence="1" type="ORF">VB776_16160</name>
</gene>
<name>A0ABU5S7L7_9BACT</name>
<dbReference type="Proteomes" id="UP001303899">
    <property type="component" value="Unassembled WGS sequence"/>
</dbReference>
<evidence type="ECO:0000313" key="1">
    <source>
        <dbReference type="EMBL" id="MEA5404467.1"/>
    </source>
</evidence>
<accession>A0ABU5S7L7</accession>
<keyword evidence="2" id="KW-1185">Reference proteome</keyword>
<dbReference type="RefSeq" id="WP_323697838.1">
    <property type="nucleotide sequence ID" value="NZ_JAYGIL010000021.1"/>
</dbReference>
<organism evidence="1 2">
    <name type="scientific">Arcicella gelida</name>
    <dbReference type="NCBI Taxonomy" id="2984195"/>
    <lineage>
        <taxon>Bacteria</taxon>
        <taxon>Pseudomonadati</taxon>
        <taxon>Bacteroidota</taxon>
        <taxon>Cytophagia</taxon>
        <taxon>Cytophagales</taxon>
        <taxon>Flectobacillaceae</taxon>
        <taxon>Arcicella</taxon>
    </lineage>
</organism>
<protein>
    <submittedName>
        <fullName evidence="1">Uncharacterized protein</fullName>
    </submittedName>
</protein>
<evidence type="ECO:0000313" key="2">
    <source>
        <dbReference type="Proteomes" id="UP001303899"/>
    </source>
</evidence>
<sequence length="121" mass="14155">MNSIGKRLRQLIENQYETINNFAVQTDNERGQIYFDIKNDDVHTKRLRIYLPALGMTFSEFFKDIEDDASVFESKNLKAVGKSNNEISTLKAYYESLLKEKERTIETQKELIEVLKGKNNQ</sequence>
<reference evidence="1 2" key="1">
    <citation type="submission" date="2023-12" db="EMBL/GenBank/DDBJ databases">
        <title>Novel species of the genus Arcicella isolated from rivers.</title>
        <authorList>
            <person name="Lu H."/>
        </authorList>
    </citation>
    <scope>NUCLEOTIDE SEQUENCE [LARGE SCALE GENOMIC DNA]</scope>
    <source>
        <strain evidence="1 2">DC2W</strain>
    </source>
</reference>
<proteinExistence type="predicted"/>
<comment type="caution">
    <text evidence="1">The sequence shown here is derived from an EMBL/GenBank/DDBJ whole genome shotgun (WGS) entry which is preliminary data.</text>
</comment>